<dbReference type="Gene3D" id="2.20.130.30">
    <property type="entry name" value="Protein of unknown function DUF2782"/>
    <property type="match status" value="1"/>
</dbReference>
<comment type="caution">
    <text evidence="3">The sequence shown here is derived from an EMBL/GenBank/DDBJ whole genome shotgun (WGS) entry which is preliminary data.</text>
</comment>
<dbReference type="Proteomes" id="UP001265700">
    <property type="component" value="Unassembled WGS sequence"/>
</dbReference>
<feature type="signal peptide" evidence="2">
    <location>
        <begin position="1"/>
        <end position="22"/>
    </location>
</feature>
<dbReference type="EMBL" id="JAVDWU010000001">
    <property type="protein sequence ID" value="MDR7148379.1"/>
    <property type="molecule type" value="Genomic_DNA"/>
</dbReference>
<feature type="region of interest" description="Disordered" evidence="1">
    <location>
        <begin position="77"/>
        <end position="112"/>
    </location>
</feature>
<reference evidence="3 4" key="1">
    <citation type="submission" date="2023-07" db="EMBL/GenBank/DDBJ databases">
        <title>Sorghum-associated microbial communities from plants grown in Nebraska, USA.</title>
        <authorList>
            <person name="Schachtman D."/>
        </authorList>
    </citation>
    <scope>NUCLEOTIDE SEQUENCE [LARGE SCALE GENOMIC DNA]</scope>
    <source>
        <strain evidence="3 4">4249</strain>
    </source>
</reference>
<organism evidence="3 4">
    <name type="scientific">Hydrogenophaga palleronii</name>
    <dbReference type="NCBI Taxonomy" id="65655"/>
    <lineage>
        <taxon>Bacteria</taxon>
        <taxon>Pseudomonadati</taxon>
        <taxon>Pseudomonadota</taxon>
        <taxon>Betaproteobacteria</taxon>
        <taxon>Burkholderiales</taxon>
        <taxon>Comamonadaceae</taxon>
        <taxon>Hydrogenophaga</taxon>
    </lineage>
</organism>
<accession>A0ABU1WGK0</accession>
<evidence type="ECO:0008006" key="5">
    <source>
        <dbReference type="Google" id="ProtNLM"/>
    </source>
</evidence>
<evidence type="ECO:0000256" key="1">
    <source>
        <dbReference type="SAM" id="MobiDB-lite"/>
    </source>
</evidence>
<evidence type="ECO:0000313" key="3">
    <source>
        <dbReference type="EMBL" id="MDR7148379.1"/>
    </source>
</evidence>
<keyword evidence="4" id="KW-1185">Reference proteome</keyword>
<dbReference type="RefSeq" id="WP_310310867.1">
    <property type="nucleotide sequence ID" value="NZ_JAVDWU010000001.1"/>
</dbReference>
<evidence type="ECO:0000256" key="2">
    <source>
        <dbReference type="SAM" id="SignalP"/>
    </source>
</evidence>
<protein>
    <recommendedName>
        <fullName evidence="5">DUF2782 domain-containing protein</fullName>
    </recommendedName>
</protein>
<name>A0ABU1WGK0_9BURK</name>
<proteinExistence type="predicted"/>
<gene>
    <name evidence="3" type="ORF">J2W49_000307</name>
</gene>
<sequence>MNAQIRPLMLALALMPVLSATAQQASAPEPAAAAAQRAQAADRIERITHEDELSRIDELRVGGQTKSIEVRPKNGAPAYQITTEPGVPSSKGDVAGQRTGNAGRSSWRILSF</sequence>
<evidence type="ECO:0000313" key="4">
    <source>
        <dbReference type="Proteomes" id="UP001265700"/>
    </source>
</evidence>
<feature type="chain" id="PRO_5047297361" description="DUF2782 domain-containing protein" evidence="2">
    <location>
        <begin position="23"/>
        <end position="112"/>
    </location>
</feature>
<keyword evidence="2" id="KW-0732">Signal</keyword>